<evidence type="ECO:0000313" key="4">
    <source>
        <dbReference type="EMBL" id="KAF2185836.1"/>
    </source>
</evidence>
<dbReference type="EMBL" id="ML994632">
    <property type="protein sequence ID" value="KAF2185836.1"/>
    <property type="molecule type" value="Genomic_DNA"/>
</dbReference>
<dbReference type="InterPro" id="IPR016084">
    <property type="entry name" value="Haem_Oase-like_multi-hlx"/>
</dbReference>
<dbReference type="GO" id="GO:0006788">
    <property type="term" value="P:heme oxidation"/>
    <property type="evidence" value="ECO:0007669"/>
    <property type="project" value="InterPro"/>
</dbReference>
<keyword evidence="2" id="KW-0479">Metal-binding</keyword>
<dbReference type="SUPFAM" id="SSF48613">
    <property type="entry name" value="Heme oxygenase-like"/>
    <property type="match status" value="1"/>
</dbReference>
<dbReference type="InterPro" id="IPR002051">
    <property type="entry name" value="Haem_Oase"/>
</dbReference>
<dbReference type="Pfam" id="PF01126">
    <property type="entry name" value="Heme_oxygenase"/>
    <property type="match status" value="1"/>
</dbReference>
<dbReference type="PANTHER" id="PTHR10720:SF0">
    <property type="entry name" value="HEME OXYGENASE"/>
    <property type="match status" value="1"/>
</dbReference>
<protein>
    <submittedName>
        <fullName evidence="4">Heme oxygenase-like protein</fullName>
    </submittedName>
</protein>
<evidence type="ECO:0000256" key="2">
    <source>
        <dbReference type="ARBA" id="ARBA00022723"/>
    </source>
</evidence>
<dbReference type="GO" id="GO:0046872">
    <property type="term" value="F:metal ion binding"/>
    <property type="evidence" value="ECO:0007669"/>
    <property type="project" value="UniProtKB-KW"/>
</dbReference>
<accession>A0A6A6E7K6</accession>
<evidence type="ECO:0000256" key="3">
    <source>
        <dbReference type="ARBA" id="ARBA00023004"/>
    </source>
</evidence>
<dbReference type="AlphaFoldDB" id="A0A6A6E7K6"/>
<keyword evidence="1" id="KW-0349">Heme</keyword>
<name>A0A6A6E7K6_9PEZI</name>
<reference evidence="4" key="1">
    <citation type="journal article" date="2020" name="Stud. Mycol.">
        <title>101 Dothideomycetes genomes: a test case for predicting lifestyles and emergence of pathogens.</title>
        <authorList>
            <person name="Haridas S."/>
            <person name="Albert R."/>
            <person name="Binder M."/>
            <person name="Bloem J."/>
            <person name="Labutti K."/>
            <person name="Salamov A."/>
            <person name="Andreopoulos B."/>
            <person name="Baker S."/>
            <person name="Barry K."/>
            <person name="Bills G."/>
            <person name="Bluhm B."/>
            <person name="Cannon C."/>
            <person name="Castanera R."/>
            <person name="Culley D."/>
            <person name="Daum C."/>
            <person name="Ezra D."/>
            <person name="Gonzalez J."/>
            <person name="Henrissat B."/>
            <person name="Kuo A."/>
            <person name="Liang C."/>
            <person name="Lipzen A."/>
            <person name="Lutzoni F."/>
            <person name="Magnuson J."/>
            <person name="Mondo S."/>
            <person name="Nolan M."/>
            <person name="Ohm R."/>
            <person name="Pangilinan J."/>
            <person name="Park H.-J."/>
            <person name="Ramirez L."/>
            <person name="Alfaro M."/>
            <person name="Sun H."/>
            <person name="Tritt A."/>
            <person name="Yoshinaga Y."/>
            <person name="Zwiers L.-H."/>
            <person name="Turgeon B."/>
            <person name="Goodwin S."/>
            <person name="Spatafora J."/>
            <person name="Crous P."/>
            <person name="Grigoriev I."/>
        </authorList>
    </citation>
    <scope>NUCLEOTIDE SEQUENCE</scope>
    <source>
        <strain evidence="4">CBS 207.26</strain>
    </source>
</reference>
<sequence length="347" mass="38738">MSDAIRPNSLPGEINAATRTLHTNLNRLVTSRLPLGLPPHTPDPTLYTTGLLHFAHIYLTFESLWADQLPALSNPPTSPLLSFLLVDPWDASESSSPPPSPRMLEFLQTIRPKGLARSGRLKRDLEMLTGFHGTDLSVLLSQFPGQKVQEYCTHIRKVVREKPHVLVAYAWCFYMAVFSGGRWIRSELFKGGEEFWRSGTLINGKGRSRDDETVVSLEEKGLSFWHFDGVADGEDIKAEFKRRLGAAEDLFTPQERADVIEEAKEVFKFSAGLVQELDEKLGTDMEKLRGAERARLKTEAGDTKQVALVVAPSFVTWYRRPEVTGAAIALGCLACVAILRFDPRGVF</sequence>
<keyword evidence="3" id="KW-0408">Iron</keyword>
<dbReference type="PANTHER" id="PTHR10720">
    <property type="entry name" value="HEME OXYGENASE"/>
    <property type="match status" value="1"/>
</dbReference>
<dbReference type="GO" id="GO:0004392">
    <property type="term" value="F:heme oxygenase (decyclizing) activity"/>
    <property type="evidence" value="ECO:0007669"/>
    <property type="project" value="InterPro"/>
</dbReference>
<dbReference type="OrthoDB" id="652091at2759"/>
<dbReference type="CDD" id="cd19165">
    <property type="entry name" value="HemeO"/>
    <property type="match status" value="1"/>
</dbReference>
<proteinExistence type="predicted"/>
<evidence type="ECO:0000256" key="1">
    <source>
        <dbReference type="ARBA" id="ARBA00022617"/>
    </source>
</evidence>
<dbReference type="Proteomes" id="UP000800200">
    <property type="component" value="Unassembled WGS sequence"/>
</dbReference>
<keyword evidence="5" id="KW-1185">Reference proteome</keyword>
<gene>
    <name evidence="4" type="ORF">K469DRAFT_574937</name>
</gene>
<organism evidence="4 5">
    <name type="scientific">Zopfia rhizophila CBS 207.26</name>
    <dbReference type="NCBI Taxonomy" id="1314779"/>
    <lineage>
        <taxon>Eukaryota</taxon>
        <taxon>Fungi</taxon>
        <taxon>Dikarya</taxon>
        <taxon>Ascomycota</taxon>
        <taxon>Pezizomycotina</taxon>
        <taxon>Dothideomycetes</taxon>
        <taxon>Dothideomycetes incertae sedis</taxon>
        <taxon>Zopfiaceae</taxon>
        <taxon>Zopfia</taxon>
    </lineage>
</organism>
<dbReference type="InterPro" id="IPR016053">
    <property type="entry name" value="Haem_Oase-like"/>
</dbReference>
<dbReference type="Gene3D" id="1.20.910.10">
    <property type="entry name" value="Heme oxygenase-like"/>
    <property type="match status" value="1"/>
</dbReference>
<evidence type="ECO:0000313" key="5">
    <source>
        <dbReference type="Proteomes" id="UP000800200"/>
    </source>
</evidence>